<dbReference type="Proteomes" id="UP001243375">
    <property type="component" value="Unassembled WGS sequence"/>
</dbReference>
<comment type="caution">
    <text evidence="1">The sequence shown here is derived from an EMBL/GenBank/DDBJ whole genome shotgun (WGS) entry which is preliminary data.</text>
</comment>
<gene>
    <name evidence="1" type="ORF">QFC22_006724</name>
</gene>
<sequence>MASKVTDRMKEFPAVVMTISIGRFAAKELDTCQVRLSQIRNFRHGVHHHRNPLSSRLGLAGSHRPWQVHFDDHFVLAGSYFRSGDSETEDMAFAETPLRKDCSELADRPFVRSASDIGRVILAKGTRLHDHPPARLALIETNLRSHNCVVTTCEKGATYGDKIATHMELMKLAANQRDPKHLVDKEKKLMEHYGMGNPLLGSASCVMPMEYAEWHLNLTLSLPVARLFLQRASR</sequence>
<evidence type="ECO:0000313" key="1">
    <source>
        <dbReference type="EMBL" id="KAJ9110503.1"/>
    </source>
</evidence>
<name>A0ACC2WGB1_9TREE</name>
<keyword evidence="2" id="KW-1185">Reference proteome</keyword>
<protein>
    <submittedName>
        <fullName evidence="1">Uncharacterized protein</fullName>
    </submittedName>
</protein>
<organism evidence="1 2">
    <name type="scientific">Naganishia vaughanmartiniae</name>
    <dbReference type="NCBI Taxonomy" id="1424756"/>
    <lineage>
        <taxon>Eukaryota</taxon>
        <taxon>Fungi</taxon>
        <taxon>Dikarya</taxon>
        <taxon>Basidiomycota</taxon>
        <taxon>Agaricomycotina</taxon>
        <taxon>Tremellomycetes</taxon>
        <taxon>Filobasidiales</taxon>
        <taxon>Filobasidiaceae</taxon>
        <taxon>Naganishia</taxon>
    </lineage>
</organism>
<accession>A0ACC2WGB1</accession>
<evidence type="ECO:0000313" key="2">
    <source>
        <dbReference type="Proteomes" id="UP001243375"/>
    </source>
</evidence>
<reference evidence="1" key="1">
    <citation type="submission" date="2023-04" db="EMBL/GenBank/DDBJ databases">
        <title>Draft Genome sequencing of Naganishia species isolated from polar environments using Oxford Nanopore Technology.</title>
        <authorList>
            <person name="Leo P."/>
            <person name="Venkateswaran K."/>
        </authorList>
    </citation>
    <scope>NUCLEOTIDE SEQUENCE</scope>
    <source>
        <strain evidence="1">MNA-CCFEE 5425</strain>
    </source>
</reference>
<dbReference type="EMBL" id="JASBWU010000040">
    <property type="protein sequence ID" value="KAJ9110503.1"/>
    <property type="molecule type" value="Genomic_DNA"/>
</dbReference>
<proteinExistence type="predicted"/>